<sequence>MSAAPPTDPSSATMPPRFDTAFCHQLEALFRWRRDVRRFRVEPIEVELLNALLALAALAPSVGNSQPWRFVVVTDPERRAAVRREFARCNHAALAGYAAERQTLYARLKLEGLDRAPVQLAVFADTATSLGSGLGQQTMPETLAYSVVGAVHALWLAARAHGIGMGWVSILDPGRVCTILETPSAWKLIAYLCIGYPEEEHLDPELERHGWQARVDVGRFVVHR</sequence>
<name>A0A380TCD1_9ZZZZ</name>
<evidence type="ECO:0000313" key="2">
    <source>
        <dbReference type="EMBL" id="SUS05739.1"/>
    </source>
</evidence>
<dbReference type="InterPro" id="IPR029479">
    <property type="entry name" value="Nitroreductase"/>
</dbReference>
<dbReference type="PANTHER" id="PTHR23026">
    <property type="entry name" value="NADPH NITROREDUCTASE"/>
    <property type="match status" value="1"/>
</dbReference>
<protein>
    <submittedName>
        <fullName evidence="2">5,6-dimethylbenzimidazole synthase</fullName>
        <ecNumber evidence="2">1.13.11.79</ecNumber>
    </submittedName>
</protein>
<proteinExistence type="predicted"/>
<reference evidence="2" key="1">
    <citation type="submission" date="2018-07" db="EMBL/GenBank/DDBJ databases">
        <authorList>
            <person name="Quirk P.G."/>
            <person name="Krulwich T.A."/>
        </authorList>
    </citation>
    <scope>NUCLEOTIDE SEQUENCE</scope>
</reference>
<dbReference type="PANTHER" id="PTHR23026:SF123">
    <property type="entry name" value="NAD(P)H NITROREDUCTASE RV3131-RELATED"/>
    <property type="match status" value="1"/>
</dbReference>
<dbReference type="EC" id="1.13.11.79" evidence="2"/>
<feature type="domain" description="Nitroreductase" evidence="1">
    <location>
        <begin position="31"/>
        <end position="196"/>
    </location>
</feature>
<keyword evidence="2" id="KW-0560">Oxidoreductase</keyword>
<evidence type="ECO:0000259" key="1">
    <source>
        <dbReference type="Pfam" id="PF00881"/>
    </source>
</evidence>
<dbReference type="SUPFAM" id="SSF55469">
    <property type="entry name" value="FMN-dependent nitroreductase-like"/>
    <property type="match status" value="1"/>
</dbReference>
<dbReference type="NCBIfam" id="TIGR02476">
    <property type="entry name" value="BluB"/>
    <property type="match status" value="1"/>
</dbReference>
<accession>A0A380TCD1</accession>
<dbReference type="GO" id="GO:0102919">
    <property type="term" value="F:5,6-dimethylbenzimidazole synthase activity"/>
    <property type="evidence" value="ECO:0007669"/>
    <property type="project" value="UniProtKB-EC"/>
</dbReference>
<dbReference type="AlphaFoldDB" id="A0A380TCD1"/>
<organism evidence="2">
    <name type="scientific">metagenome</name>
    <dbReference type="NCBI Taxonomy" id="256318"/>
    <lineage>
        <taxon>unclassified sequences</taxon>
        <taxon>metagenomes</taxon>
    </lineage>
</organism>
<dbReference type="Pfam" id="PF00881">
    <property type="entry name" value="Nitroreductase"/>
    <property type="match status" value="1"/>
</dbReference>
<dbReference type="InterPro" id="IPR000415">
    <property type="entry name" value="Nitroreductase-like"/>
</dbReference>
<dbReference type="Gene3D" id="3.40.109.10">
    <property type="entry name" value="NADH Oxidase"/>
    <property type="match status" value="1"/>
</dbReference>
<gene>
    <name evidence="2" type="ORF">DF3PB_2080006</name>
</gene>
<dbReference type="InterPro" id="IPR012825">
    <property type="entry name" value="BluB"/>
</dbReference>
<dbReference type="EMBL" id="UIDG01000122">
    <property type="protein sequence ID" value="SUS05739.1"/>
    <property type="molecule type" value="Genomic_DNA"/>
</dbReference>
<dbReference type="InterPro" id="IPR050627">
    <property type="entry name" value="Nitroreductase/BluB"/>
</dbReference>